<proteinExistence type="predicted"/>
<protein>
    <submittedName>
        <fullName evidence="2">Uncharacterized protein</fullName>
    </submittedName>
</protein>
<dbReference type="EMBL" id="KB405056">
    <property type="protein sequence ID" value="EMF57649.1"/>
    <property type="molecule type" value="Genomic_DNA"/>
</dbReference>
<dbReference type="Proteomes" id="UP000030760">
    <property type="component" value="Unassembled WGS sequence"/>
</dbReference>
<evidence type="ECO:0000256" key="1">
    <source>
        <dbReference type="SAM" id="MobiDB-lite"/>
    </source>
</evidence>
<gene>
    <name evidence="2" type="ORF">SBD_0321</name>
</gene>
<name>M3FZE7_9ACTN</name>
<reference evidence="3" key="1">
    <citation type="journal article" date="2013" name="Genome Announc.">
        <title>Draft Genome Sequence of Streptomyces bottropensis ATCC 25435, a Bottromycin-Producing Actinomycete.</title>
        <authorList>
            <person name="Zhang H."/>
            <person name="Zhou W."/>
            <person name="Zhuang Y."/>
            <person name="Liang X."/>
            <person name="Liu T."/>
        </authorList>
    </citation>
    <scope>NUCLEOTIDE SEQUENCE [LARGE SCALE GENOMIC DNA]</scope>
    <source>
        <strain evidence="3">ATCC 25435</strain>
    </source>
</reference>
<organism evidence="2 3">
    <name type="scientific">Streptomyces bottropensis ATCC 25435</name>
    <dbReference type="NCBI Taxonomy" id="1054862"/>
    <lineage>
        <taxon>Bacteria</taxon>
        <taxon>Bacillati</taxon>
        <taxon>Actinomycetota</taxon>
        <taxon>Actinomycetes</taxon>
        <taxon>Kitasatosporales</taxon>
        <taxon>Streptomycetaceae</taxon>
        <taxon>Streptomyces</taxon>
    </lineage>
</organism>
<feature type="region of interest" description="Disordered" evidence="1">
    <location>
        <begin position="33"/>
        <end position="57"/>
    </location>
</feature>
<accession>M3FZE7</accession>
<sequence length="57" mass="5772">MKQGGTASAHHSVDAGWGDAYIRGLAAAGIGEGDRRAMSGTVTRSSDRKPLTVSAVS</sequence>
<evidence type="ECO:0000313" key="2">
    <source>
        <dbReference type="EMBL" id="EMF57649.1"/>
    </source>
</evidence>
<dbReference type="AlphaFoldDB" id="M3FZE7"/>
<evidence type="ECO:0000313" key="3">
    <source>
        <dbReference type="Proteomes" id="UP000030760"/>
    </source>
</evidence>